<feature type="transmembrane region" description="Helical" evidence="1">
    <location>
        <begin position="20"/>
        <end position="40"/>
    </location>
</feature>
<dbReference type="Proteomes" id="UP000515514">
    <property type="component" value="Chromosome"/>
</dbReference>
<feature type="transmembrane region" description="Helical" evidence="1">
    <location>
        <begin position="104"/>
        <end position="126"/>
    </location>
</feature>
<keyword evidence="1" id="KW-1133">Transmembrane helix</keyword>
<sequence length="142" mass="16892">MIIIRKLIENFKSLSGSKLLLYVIIYFLWGLGMNFFGQYAEIAKFTHWWQIITCYILYMVPVSVLLRDYSFFNQYCYGLLAMGLLEFAGYALKTSYVYPDNILVQYFGEYTFALVMTLFFALYFPLGNKLIDFLHKYLFQKK</sequence>
<evidence type="ECO:0000313" key="2">
    <source>
        <dbReference type="EMBL" id="QNJ97881.1"/>
    </source>
</evidence>
<dbReference type="EMBL" id="CP052909">
    <property type="protein sequence ID" value="QNJ97881.1"/>
    <property type="molecule type" value="Genomic_DNA"/>
</dbReference>
<proteinExistence type="predicted"/>
<keyword evidence="1" id="KW-0472">Membrane</keyword>
<organism evidence="2 3">
    <name type="scientific">Constantimarinum furrinae</name>
    <dbReference type="NCBI Taxonomy" id="2562285"/>
    <lineage>
        <taxon>Bacteria</taxon>
        <taxon>Pseudomonadati</taxon>
        <taxon>Bacteroidota</taxon>
        <taxon>Flavobacteriia</taxon>
        <taxon>Flavobacteriales</taxon>
        <taxon>Flavobacteriaceae</taxon>
        <taxon>Altibacter/Constantimarinum group</taxon>
        <taxon>Constantimarinum</taxon>
    </lineage>
</organism>
<keyword evidence="3" id="KW-1185">Reference proteome</keyword>
<name>A0A7G8PU65_9FLAO</name>
<dbReference type="KEGG" id="alti:ALE3EI_1317"/>
<evidence type="ECO:0000256" key="1">
    <source>
        <dbReference type="SAM" id="Phobius"/>
    </source>
</evidence>
<dbReference type="AlphaFoldDB" id="A0A7G8PU65"/>
<dbReference type="RefSeq" id="WP_186992154.1">
    <property type="nucleotide sequence ID" value="NZ_CP052909.1"/>
</dbReference>
<gene>
    <name evidence="2" type="ORF">ALE3EI_1317</name>
</gene>
<protein>
    <submittedName>
        <fullName evidence="2">Uncharacterized protein</fullName>
    </submittedName>
</protein>
<evidence type="ECO:0000313" key="3">
    <source>
        <dbReference type="Proteomes" id="UP000515514"/>
    </source>
</evidence>
<accession>A0A7G8PU65</accession>
<feature type="transmembrane region" description="Helical" evidence="1">
    <location>
        <begin position="75"/>
        <end position="92"/>
    </location>
</feature>
<feature type="transmembrane region" description="Helical" evidence="1">
    <location>
        <begin position="46"/>
        <end position="66"/>
    </location>
</feature>
<reference evidence="2 3" key="1">
    <citation type="submission" date="2020-04" db="EMBL/GenBank/DDBJ databases">
        <title>Genome sequence of Altibacter aquimarinus strain ALE3EI.</title>
        <authorList>
            <person name="Oh H.-M."/>
            <person name="Jang D."/>
        </authorList>
    </citation>
    <scope>NUCLEOTIDE SEQUENCE [LARGE SCALE GENOMIC DNA]</scope>
    <source>
        <strain evidence="2 3">ALE3EI</strain>
    </source>
</reference>
<keyword evidence="1" id="KW-0812">Transmembrane</keyword>